<dbReference type="AlphaFoldDB" id="A0AAF0EW75"/>
<dbReference type="EMBL" id="CP119958">
    <property type="protein sequence ID" value="WFD37990.1"/>
    <property type="molecule type" value="Genomic_DNA"/>
</dbReference>
<evidence type="ECO:0000313" key="3">
    <source>
        <dbReference type="Proteomes" id="UP001217754"/>
    </source>
</evidence>
<evidence type="ECO:0000256" key="1">
    <source>
        <dbReference type="SAM" id="MobiDB-lite"/>
    </source>
</evidence>
<feature type="compositionally biased region" description="Polar residues" evidence="1">
    <location>
        <begin position="68"/>
        <end position="78"/>
    </location>
</feature>
<feature type="compositionally biased region" description="Basic and acidic residues" evidence="1">
    <location>
        <begin position="503"/>
        <end position="512"/>
    </location>
</feature>
<gene>
    <name evidence="2" type="ORF">MJAP1_000938</name>
</gene>
<feature type="compositionally biased region" description="Basic and acidic residues" evidence="1">
    <location>
        <begin position="310"/>
        <end position="323"/>
    </location>
</feature>
<name>A0AAF0EW75_9BASI</name>
<feature type="compositionally biased region" description="Pro residues" evidence="1">
    <location>
        <begin position="251"/>
        <end position="261"/>
    </location>
</feature>
<feature type="region of interest" description="Disordered" evidence="1">
    <location>
        <begin position="1"/>
        <end position="22"/>
    </location>
</feature>
<feature type="region of interest" description="Disordered" evidence="1">
    <location>
        <begin position="49"/>
        <end position="106"/>
    </location>
</feature>
<accession>A0AAF0EW75</accession>
<feature type="compositionally biased region" description="Pro residues" evidence="1">
    <location>
        <begin position="547"/>
        <end position="562"/>
    </location>
</feature>
<reference evidence="2" key="1">
    <citation type="submission" date="2023-03" db="EMBL/GenBank/DDBJ databases">
        <title>Mating type loci evolution in Malassezia.</title>
        <authorList>
            <person name="Coelho M.A."/>
        </authorList>
    </citation>
    <scope>NUCLEOTIDE SEQUENCE</scope>
    <source>
        <strain evidence="2">CBS 9431</strain>
    </source>
</reference>
<feature type="compositionally biased region" description="Basic and acidic residues" evidence="1">
    <location>
        <begin position="434"/>
        <end position="449"/>
    </location>
</feature>
<dbReference type="Proteomes" id="UP001217754">
    <property type="component" value="Chromosome 1"/>
</dbReference>
<feature type="region of interest" description="Disordered" evidence="1">
    <location>
        <begin position="430"/>
        <end position="609"/>
    </location>
</feature>
<feature type="compositionally biased region" description="Basic and acidic residues" evidence="1">
    <location>
        <begin position="383"/>
        <end position="395"/>
    </location>
</feature>
<evidence type="ECO:0000313" key="2">
    <source>
        <dbReference type="EMBL" id="WFD37990.1"/>
    </source>
</evidence>
<dbReference type="RefSeq" id="XP_060120887.1">
    <property type="nucleotide sequence ID" value="XM_060264904.1"/>
</dbReference>
<proteinExistence type="predicted"/>
<keyword evidence="3" id="KW-1185">Reference proteome</keyword>
<feature type="compositionally biased region" description="Low complexity" evidence="1">
    <location>
        <begin position="91"/>
        <end position="104"/>
    </location>
</feature>
<feature type="region of interest" description="Disordered" evidence="1">
    <location>
        <begin position="139"/>
        <end position="398"/>
    </location>
</feature>
<feature type="compositionally biased region" description="Polar residues" evidence="1">
    <location>
        <begin position="369"/>
        <end position="379"/>
    </location>
</feature>
<protein>
    <submittedName>
        <fullName evidence="2">Uncharacterized protein</fullName>
    </submittedName>
</protein>
<sequence length="609" mass="65443">MLVHNTDEALASAVDEPPDSRLAHSGQVYGFLKRDQDKVPELGQLCSPIHDRASTAPCPVPVTPKRLSPSNESGSELSTPRLAVSPSCTESTLGSPSSLSSVQSFTGSLHRGEYADVEDFDLEPELEPVDEVDEVEAVSMAALDLSESASTEEQPGAYHKYTPGAARLAARTPVPRKNDASEPEEGATPTPAHTKHEASHATSPPPAAWPLRKGRVFEIIAHGDDMPRTTSPQPRDGNDGSSCIEYDLDIPPLPPMPPPNVNPIDTVPAVPSPLSVCVTAETPAEAQADRPAEAPPAEEDISSSTGTLVPDDRSAGRSSDDSRTPSPRHRKCLGGLLRRNSRASSSTPALKSALCSNEEDRGRRRNRNTSHSVRFSSNAPVEVRTHSPVEYDRKPCPVNNKLCNKDFEELRDLCLPMDLLESRWQSLRGKHPIHGSDAEAHDEPEEVHSHVPWQASKSPPNEPPAPTGPTTLPLSVYETNEGPAPSAASFTKPASPRTCDPLSDLRKMREQRQCQTRPPSRDRRKARRQSNCSSLGSALAARFGLNQPPPPLPGTGVSPPPSNCSSESLASVPDDPYPSASPYMHDNSSGYESPAADLYDSGSEYDLVA</sequence>
<dbReference type="GeneID" id="85224587"/>
<organism evidence="2 3">
    <name type="scientific">Malassezia japonica</name>
    <dbReference type="NCBI Taxonomy" id="223818"/>
    <lineage>
        <taxon>Eukaryota</taxon>
        <taxon>Fungi</taxon>
        <taxon>Dikarya</taxon>
        <taxon>Basidiomycota</taxon>
        <taxon>Ustilaginomycotina</taxon>
        <taxon>Malasseziomycetes</taxon>
        <taxon>Malasseziales</taxon>
        <taxon>Malasseziaceae</taxon>
        <taxon>Malassezia</taxon>
    </lineage>
</organism>